<dbReference type="InterPro" id="IPR030048">
    <property type="entry name" value="SurE"/>
</dbReference>
<dbReference type="GO" id="GO:0008252">
    <property type="term" value="F:nucleotidase activity"/>
    <property type="evidence" value="ECO:0007669"/>
    <property type="project" value="InterPro"/>
</dbReference>
<dbReference type="Pfam" id="PF01975">
    <property type="entry name" value="SurE"/>
    <property type="match status" value="2"/>
</dbReference>
<dbReference type="InterPro" id="IPR036523">
    <property type="entry name" value="SurE-like_sf"/>
</dbReference>
<keyword evidence="2" id="KW-0479">Metal-binding</keyword>
<dbReference type="GeneID" id="59381419"/>
<dbReference type="RefSeq" id="XP_036626939.1">
    <property type="nucleotide sequence ID" value="XM_036781084.1"/>
</dbReference>
<feature type="compositionally biased region" description="Basic and acidic residues" evidence="4">
    <location>
        <begin position="118"/>
        <end position="128"/>
    </location>
</feature>
<dbReference type="InterPro" id="IPR002828">
    <property type="entry name" value="SurE-like_Pase/nucleotidase"/>
</dbReference>
<comment type="similarity">
    <text evidence="1">Belongs to the SurE nucleotidase family.</text>
</comment>
<dbReference type="Gene3D" id="3.40.1210.10">
    <property type="entry name" value="Survival protein SurE-like phosphatase/nucleotidase"/>
    <property type="match status" value="1"/>
</dbReference>
<protein>
    <recommendedName>
        <fullName evidence="5">Survival protein SurE-like phosphatase/nucleotidase domain-containing protein</fullName>
    </recommendedName>
</protein>
<feature type="domain" description="Survival protein SurE-like phosphatase/nucleotidase" evidence="5">
    <location>
        <begin position="220"/>
        <end position="311"/>
    </location>
</feature>
<comment type="caution">
    <text evidence="6">The sequence shown here is derived from an EMBL/GenBank/DDBJ whole genome shotgun (WGS) entry which is preliminary data.</text>
</comment>
<dbReference type="PANTHER" id="PTHR30457:SF0">
    <property type="entry name" value="PHOSPHATASE, PUTATIVE (AFU_ORTHOLOGUE AFUA_4G01070)-RELATED"/>
    <property type="match status" value="1"/>
</dbReference>
<reference evidence="6" key="1">
    <citation type="submission" date="2019-07" db="EMBL/GenBank/DDBJ databases">
        <authorList>
            <person name="Palmer J.M."/>
        </authorList>
    </citation>
    <scope>NUCLEOTIDE SEQUENCE</scope>
    <source>
        <strain evidence="6">PC9</strain>
    </source>
</reference>
<feature type="domain" description="Survival protein SurE-like phosphatase/nucleotidase" evidence="5">
    <location>
        <begin position="76"/>
        <end position="208"/>
    </location>
</feature>
<keyword evidence="7" id="KW-1185">Reference proteome</keyword>
<feature type="region of interest" description="Disordered" evidence="4">
    <location>
        <begin position="111"/>
        <end position="132"/>
    </location>
</feature>
<gene>
    <name evidence="6" type="ORF">PC9H_011601</name>
</gene>
<evidence type="ECO:0000256" key="2">
    <source>
        <dbReference type="ARBA" id="ARBA00022723"/>
    </source>
</evidence>
<name>A0A8H6ZJ05_PLEOS</name>
<evidence type="ECO:0000256" key="1">
    <source>
        <dbReference type="ARBA" id="ARBA00011062"/>
    </source>
</evidence>
<evidence type="ECO:0000256" key="4">
    <source>
        <dbReference type="SAM" id="MobiDB-lite"/>
    </source>
</evidence>
<dbReference type="PANTHER" id="PTHR30457">
    <property type="entry name" value="5'-NUCLEOTIDASE SURE"/>
    <property type="match status" value="1"/>
</dbReference>
<keyword evidence="3" id="KW-0378">Hydrolase</keyword>
<evidence type="ECO:0000313" key="6">
    <source>
        <dbReference type="EMBL" id="KAF7421081.1"/>
    </source>
</evidence>
<proteinExistence type="inferred from homology"/>
<evidence type="ECO:0000313" key="7">
    <source>
        <dbReference type="Proteomes" id="UP000623687"/>
    </source>
</evidence>
<dbReference type="GO" id="GO:0046872">
    <property type="term" value="F:metal ion binding"/>
    <property type="evidence" value="ECO:0007669"/>
    <property type="project" value="UniProtKB-KW"/>
</dbReference>
<organism evidence="6 7">
    <name type="scientific">Pleurotus ostreatus</name>
    <name type="common">Oyster mushroom</name>
    <name type="synonym">White-rot fungus</name>
    <dbReference type="NCBI Taxonomy" id="5322"/>
    <lineage>
        <taxon>Eukaryota</taxon>
        <taxon>Fungi</taxon>
        <taxon>Dikarya</taxon>
        <taxon>Basidiomycota</taxon>
        <taxon>Agaricomycotina</taxon>
        <taxon>Agaricomycetes</taxon>
        <taxon>Agaricomycetidae</taxon>
        <taxon>Agaricales</taxon>
        <taxon>Pleurotineae</taxon>
        <taxon>Pleurotaceae</taxon>
        <taxon>Pleurotus</taxon>
    </lineage>
</organism>
<dbReference type="OrthoDB" id="4018688at2759"/>
<dbReference type="AlphaFoldDB" id="A0A8H6ZJ05"/>
<evidence type="ECO:0000256" key="3">
    <source>
        <dbReference type="ARBA" id="ARBA00022801"/>
    </source>
</evidence>
<dbReference type="EMBL" id="JACETU010000009">
    <property type="protein sequence ID" value="KAF7421081.1"/>
    <property type="molecule type" value="Genomic_DNA"/>
</dbReference>
<dbReference type="SUPFAM" id="SSF64167">
    <property type="entry name" value="SurE-like"/>
    <property type="match status" value="1"/>
</dbReference>
<accession>A0A8H6ZJ05</accession>
<sequence>MDEVELRELELGMVEEVSTGPGANCPVVTPYLGLAEVGESTGWLLKNENMKYLHALHLFTVLVLCRLPVVFSQHKVILTNDDGWAEAQIRAEYEALNEAGFDVVLSAPAENMSGTGSRSEDPTPRTEPCEFDSCPAGSPAVGFNETDPRLNYVNAFPVDSVRFGIQTLAPKFFNGKPDIVISGSNVGNNLNLGVLGSGTVCVATLSLVFRNALISIEFSGAAAEGSKEGISSIAFSGATASHISYTSLESDPTSQDSVAARIYSSLILTFVNKLLDGPGDILPSHTFLNVNFAPTDNCPTAESFKFIFTRLIPNPFVKDVNTCGKDHLPDETTTVARGCFASVTALDDRLKLDVGKEKQAQVLGRLNGLVSCL</sequence>
<dbReference type="Proteomes" id="UP000623687">
    <property type="component" value="Unassembled WGS sequence"/>
</dbReference>
<evidence type="ECO:0000259" key="5">
    <source>
        <dbReference type="Pfam" id="PF01975"/>
    </source>
</evidence>
<dbReference type="VEuPathDB" id="FungiDB:PC9H_011601"/>